<dbReference type="OrthoDB" id="8016903at2"/>
<comment type="subcellular location">
    <subcellularLocation>
        <location evidence="1">Cell outer membrane</location>
    </subcellularLocation>
</comment>
<gene>
    <name evidence="8" type="ORF">BSZ18_32030</name>
</gene>
<evidence type="ECO:0000256" key="4">
    <source>
        <dbReference type="ARBA" id="ARBA00023237"/>
    </source>
</evidence>
<dbReference type="InterPro" id="IPR011250">
    <property type="entry name" value="OMP/PagP_B-barrel"/>
</dbReference>
<comment type="caution">
    <text evidence="8">The sequence shown here is derived from an EMBL/GenBank/DDBJ whole genome shotgun (WGS) entry which is preliminary data.</text>
</comment>
<feature type="signal peptide" evidence="6">
    <location>
        <begin position="1"/>
        <end position="23"/>
    </location>
</feature>
<name>A0A1X3F1J3_9BRAD</name>
<evidence type="ECO:0000256" key="3">
    <source>
        <dbReference type="ARBA" id="ARBA00023136"/>
    </source>
</evidence>
<dbReference type="AlphaFoldDB" id="A0A1X3F1J3"/>
<dbReference type="InterPro" id="IPR051692">
    <property type="entry name" value="OMP-like"/>
</dbReference>
<reference evidence="8 9" key="1">
    <citation type="submission" date="2017-03" db="EMBL/GenBank/DDBJ databases">
        <title>Whole genome sequences of fourteen strains of Bradyrhizobium canariense and one strain of Bradyrhizobium japonicum isolated from Lupinus (Papilionoideae: Genisteae) species in Algeria.</title>
        <authorList>
            <person name="Crovadore J."/>
            <person name="Chekireb D."/>
            <person name="Brachmann A."/>
            <person name="Chablais R."/>
            <person name="Cochard B."/>
            <person name="Lefort F."/>
        </authorList>
    </citation>
    <scope>NUCLEOTIDE SEQUENCE [LARGE SCALE GENOMIC DNA]</scope>
    <source>
        <strain evidence="8 9">UBMA195</strain>
    </source>
</reference>
<proteinExistence type="inferred from homology"/>
<keyword evidence="2 6" id="KW-0732">Signal</keyword>
<dbReference type="GO" id="GO:0009279">
    <property type="term" value="C:cell outer membrane"/>
    <property type="evidence" value="ECO:0007669"/>
    <property type="project" value="UniProtKB-SubCell"/>
</dbReference>
<evidence type="ECO:0000256" key="1">
    <source>
        <dbReference type="ARBA" id="ARBA00004442"/>
    </source>
</evidence>
<dbReference type="Gene3D" id="2.40.160.20">
    <property type="match status" value="1"/>
</dbReference>
<comment type="similarity">
    <text evidence="5">Belongs to the Omp25/RopB family.</text>
</comment>
<accession>A0A1X3F1J3</accession>
<sequence>MMKRLLLATVGLVALCTAGTAMAADMAVKAPPPAPIIPIYNWTGFYIGGNGGWAQNHNCVDFLDAAGVAFASGCRDRSGGVIGGQLGYRWQASQWVFGLEAQGDWADLSNQRVSLLDPTLSTRTKTSAIGLFTGQIGYAWNASLFYVKGGAAVTDNRLSVLDTPSGVELAAQSATRWGGVIGVGFEYGFTPNWSVGLEYDHLFMGHRNNSFTVADPRLAAFVNDRITQDVDMLTVRFNYRFGGANPVVARY</sequence>
<dbReference type="SUPFAM" id="SSF56925">
    <property type="entry name" value="OMPA-like"/>
    <property type="match status" value="1"/>
</dbReference>
<feature type="domain" description="Outer membrane protein beta-barrel" evidence="7">
    <location>
        <begin position="26"/>
        <end position="241"/>
    </location>
</feature>
<keyword evidence="4" id="KW-0998">Cell outer membrane</keyword>
<dbReference type="Proteomes" id="UP000193553">
    <property type="component" value="Unassembled WGS sequence"/>
</dbReference>
<dbReference type="PANTHER" id="PTHR34001">
    <property type="entry name" value="BLL7405 PROTEIN"/>
    <property type="match status" value="1"/>
</dbReference>
<evidence type="ECO:0000313" key="9">
    <source>
        <dbReference type="Proteomes" id="UP000193553"/>
    </source>
</evidence>
<dbReference type="RefSeq" id="WP_085361860.1">
    <property type="nucleotide sequence ID" value="NZ_NAFC01000177.1"/>
</dbReference>
<dbReference type="InterPro" id="IPR027385">
    <property type="entry name" value="Beta-barrel_OMP"/>
</dbReference>
<evidence type="ECO:0000313" key="8">
    <source>
        <dbReference type="EMBL" id="OSJ03177.1"/>
    </source>
</evidence>
<evidence type="ECO:0000256" key="5">
    <source>
        <dbReference type="ARBA" id="ARBA00038306"/>
    </source>
</evidence>
<feature type="chain" id="PRO_5011905746" description="Outer membrane protein beta-barrel domain-containing protein" evidence="6">
    <location>
        <begin position="24"/>
        <end position="251"/>
    </location>
</feature>
<evidence type="ECO:0000256" key="6">
    <source>
        <dbReference type="SAM" id="SignalP"/>
    </source>
</evidence>
<evidence type="ECO:0000259" key="7">
    <source>
        <dbReference type="Pfam" id="PF13505"/>
    </source>
</evidence>
<keyword evidence="3" id="KW-0472">Membrane</keyword>
<dbReference type="EMBL" id="NAFI01000187">
    <property type="protein sequence ID" value="OSJ03177.1"/>
    <property type="molecule type" value="Genomic_DNA"/>
</dbReference>
<protein>
    <recommendedName>
        <fullName evidence="7">Outer membrane protein beta-barrel domain-containing protein</fullName>
    </recommendedName>
</protein>
<evidence type="ECO:0000256" key="2">
    <source>
        <dbReference type="ARBA" id="ARBA00022729"/>
    </source>
</evidence>
<organism evidence="8 9">
    <name type="scientific">Bradyrhizobium canariense</name>
    <dbReference type="NCBI Taxonomy" id="255045"/>
    <lineage>
        <taxon>Bacteria</taxon>
        <taxon>Pseudomonadati</taxon>
        <taxon>Pseudomonadota</taxon>
        <taxon>Alphaproteobacteria</taxon>
        <taxon>Hyphomicrobiales</taxon>
        <taxon>Nitrobacteraceae</taxon>
        <taxon>Bradyrhizobium</taxon>
    </lineage>
</organism>
<dbReference type="Pfam" id="PF13505">
    <property type="entry name" value="OMP_b-brl"/>
    <property type="match status" value="1"/>
</dbReference>
<dbReference type="PANTHER" id="PTHR34001:SF3">
    <property type="entry name" value="BLL7405 PROTEIN"/>
    <property type="match status" value="1"/>
</dbReference>